<dbReference type="GO" id="GO:0020037">
    <property type="term" value="F:heme binding"/>
    <property type="evidence" value="ECO:0007669"/>
    <property type="project" value="InterPro"/>
</dbReference>
<reference evidence="8" key="2">
    <citation type="journal article" date="2019" name="J. ISSAAS">
        <title>Direct Repeats Co-occur with Few Short Dispersed Repeats in Plastid Genome of A Spikemoss, Selaginella vardei (Selaginellaceae, Lycophyta).</title>
        <authorList>
            <person name="Zhang H.-R."/>
            <person name="Zhang X.-C."/>
            <person name="Xiang Q.-P."/>
        </authorList>
    </citation>
    <scope>NUCLEOTIDE SEQUENCE</scope>
</reference>
<dbReference type="GO" id="GO:0017004">
    <property type="term" value="P:cytochrome complex assembly"/>
    <property type="evidence" value="ECO:0007669"/>
    <property type="project" value="UniProtKB-KW"/>
</dbReference>
<evidence type="ECO:0000313" key="8">
    <source>
        <dbReference type="EMBL" id="QAR48798.1"/>
    </source>
</evidence>
<keyword evidence="8" id="KW-0150">Chloroplast</keyword>
<accession>A0A410KKS4</accession>
<feature type="compositionally biased region" description="Low complexity" evidence="6">
    <location>
        <begin position="108"/>
        <end position="119"/>
    </location>
</feature>
<dbReference type="InterPro" id="IPR002541">
    <property type="entry name" value="Cyt_c_assembly"/>
</dbReference>
<dbReference type="RefSeq" id="YP_009561379.1">
    <property type="nucleotide sequence ID" value="NC_041099.1"/>
</dbReference>
<keyword evidence="4" id="KW-1133">Transmembrane helix</keyword>
<keyword evidence="3" id="KW-0201">Cytochrome c-type biogenesis</keyword>
<reference evidence="8" key="1">
    <citation type="submission" date="2017-10" db="EMBL/GenBank/DDBJ databases">
        <authorList>
            <person name="Zhang H."/>
            <person name="Zhang X."/>
        </authorList>
    </citation>
    <scope>NUCLEOTIDE SEQUENCE</scope>
</reference>
<evidence type="ECO:0000259" key="7">
    <source>
        <dbReference type="Pfam" id="PF01578"/>
    </source>
</evidence>
<keyword evidence="8" id="KW-0934">Plastid</keyword>
<evidence type="ECO:0000256" key="6">
    <source>
        <dbReference type="SAM" id="MobiDB-lite"/>
    </source>
</evidence>
<gene>
    <name evidence="8" type="primary">ccsA</name>
</gene>
<dbReference type="Pfam" id="PF01578">
    <property type="entry name" value="Cytochrom_C_asm"/>
    <property type="match status" value="1"/>
</dbReference>
<comment type="subcellular location">
    <subcellularLocation>
        <location evidence="1">Membrane</location>
        <topology evidence="1">Multi-pass membrane protein</topology>
    </subcellularLocation>
</comment>
<evidence type="ECO:0000256" key="5">
    <source>
        <dbReference type="ARBA" id="ARBA00023136"/>
    </source>
</evidence>
<dbReference type="GO" id="GO:0005886">
    <property type="term" value="C:plasma membrane"/>
    <property type="evidence" value="ECO:0007669"/>
    <property type="project" value="TreeGrafter"/>
</dbReference>
<keyword evidence="5" id="KW-0472">Membrane</keyword>
<dbReference type="AlphaFoldDB" id="A0A410KKS4"/>
<evidence type="ECO:0000256" key="2">
    <source>
        <dbReference type="ARBA" id="ARBA00022692"/>
    </source>
</evidence>
<feature type="domain" description="Cytochrome c assembly protein" evidence="7">
    <location>
        <begin position="70"/>
        <end position="311"/>
    </location>
</feature>
<dbReference type="InterPro" id="IPR017562">
    <property type="entry name" value="Cyt_c_biogenesis_CcsA"/>
</dbReference>
<geneLocation type="chloroplast" evidence="8"/>
<dbReference type="InterPro" id="IPR045062">
    <property type="entry name" value="Cyt_c_biogenesis_CcsA/CcmC"/>
</dbReference>
<protein>
    <submittedName>
        <fullName evidence="8">Cytochrome c heme attachment protein</fullName>
    </submittedName>
</protein>
<proteinExistence type="predicted"/>
<organism evidence="8">
    <name type="scientific">Selaginella vardei</name>
    <dbReference type="NCBI Taxonomy" id="189576"/>
    <lineage>
        <taxon>Eukaryota</taxon>
        <taxon>Viridiplantae</taxon>
        <taxon>Streptophyta</taxon>
        <taxon>Embryophyta</taxon>
        <taxon>Tracheophyta</taxon>
        <taxon>Lycopodiopsida</taxon>
        <taxon>Selaginellales</taxon>
        <taxon>Selaginellaceae</taxon>
        <taxon>Selaginella</taxon>
    </lineage>
</organism>
<name>A0A410KKS4_9TRAC</name>
<evidence type="ECO:0000256" key="4">
    <source>
        <dbReference type="ARBA" id="ARBA00022989"/>
    </source>
</evidence>
<keyword evidence="2" id="KW-0812">Transmembrane</keyword>
<evidence type="ECO:0000256" key="3">
    <source>
        <dbReference type="ARBA" id="ARBA00022748"/>
    </source>
</evidence>
<dbReference type="PANTHER" id="PTHR30071:SF1">
    <property type="entry name" value="CYTOCHROME B_B6 PROTEIN-RELATED"/>
    <property type="match status" value="1"/>
</dbReference>
<dbReference type="PANTHER" id="PTHR30071">
    <property type="entry name" value="HEME EXPORTER PROTEIN C"/>
    <property type="match status" value="1"/>
</dbReference>
<evidence type="ECO:0000256" key="1">
    <source>
        <dbReference type="ARBA" id="ARBA00004141"/>
    </source>
</evidence>
<feature type="region of interest" description="Disordered" evidence="6">
    <location>
        <begin position="108"/>
        <end position="127"/>
    </location>
</feature>
<dbReference type="NCBIfam" id="TIGR03144">
    <property type="entry name" value="cytochr_II_ccsB"/>
    <property type="match status" value="1"/>
</dbReference>
<sequence>MAPGTPERVLTHISLSLPFPVTIPYRGGSVTGSKSEELDDSGRGGAAIASVCATGSLSNRWLYTGHSPPSDLYESSTFLSRSPRSIHMAIICGHNKWLGTITAPSATSTHGSAAAGASGDMPRSTVSVPASQSHRLMMHVSTMTPSYATLLRGSLLAMAFPVVTAGEHTDIDIVVDDPCTPARSAFIEGIAGGHDERLLNIPIPLHIGRRESKLPQRLDRRSYRIISLGFLLSTLGILPGAVRANEAWGYHWNRDPKETRALITRLTFAIHLHTRISKGWRGEGPAIVASSGFPTTRICHSGVNPSGRGLHSHGRLIR</sequence>
<dbReference type="GeneID" id="39332292"/>
<dbReference type="EMBL" id="MG272482">
    <property type="protein sequence ID" value="QAR48798.1"/>
    <property type="molecule type" value="Genomic_DNA"/>
</dbReference>